<proteinExistence type="predicted"/>
<evidence type="ECO:0008006" key="3">
    <source>
        <dbReference type="Google" id="ProtNLM"/>
    </source>
</evidence>
<protein>
    <recommendedName>
        <fullName evidence="3">Cupin 2 conserved barrel domain-containing protein</fullName>
    </recommendedName>
</protein>
<dbReference type="HOGENOM" id="CLU_087698_0_0_1"/>
<dbReference type="eggNOG" id="ENOG502SUSI">
    <property type="taxonomic scope" value="Eukaryota"/>
</dbReference>
<reference evidence="1 2" key="1">
    <citation type="submission" date="2013-03" db="EMBL/GenBank/DDBJ databases">
        <title>The Genome Sequence of Capronia epimyces CBS 606.96.</title>
        <authorList>
            <consortium name="The Broad Institute Genomics Platform"/>
            <person name="Cuomo C."/>
            <person name="de Hoog S."/>
            <person name="Gorbushina A."/>
            <person name="Walker B."/>
            <person name="Young S.K."/>
            <person name="Zeng Q."/>
            <person name="Gargeya S."/>
            <person name="Fitzgerald M."/>
            <person name="Haas B."/>
            <person name="Abouelleil A."/>
            <person name="Allen A.W."/>
            <person name="Alvarado L."/>
            <person name="Arachchi H.M."/>
            <person name="Berlin A.M."/>
            <person name="Chapman S.B."/>
            <person name="Gainer-Dewar J."/>
            <person name="Goldberg J."/>
            <person name="Griggs A."/>
            <person name="Gujja S."/>
            <person name="Hansen M."/>
            <person name="Howarth C."/>
            <person name="Imamovic A."/>
            <person name="Ireland A."/>
            <person name="Larimer J."/>
            <person name="McCowan C."/>
            <person name="Murphy C."/>
            <person name="Pearson M."/>
            <person name="Poon T.W."/>
            <person name="Priest M."/>
            <person name="Roberts A."/>
            <person name="Saif S."/>
            <person name="Shea T."/>
            <person name="Sisk P."/>
            <person name="Sykes S."/>
            <person name="Wortman J."/>
            <person name="Nusbaum C."/>
            <person name="Birren B."/>
        </authorList>
    </citation>
    <scope>NUCLEOTIDE SEQUENCE [LARGE SCALE GENOMIC DNA]</scope>
    <source>
        <strain evidence="1 2">CBS 606.96</strain>
    </source>
</reference>
<dbReference type="RefSeq" id="XP_007731459.1">
    <property type="nucleotide sequence ID" value="XM_007733269.1"/>
</dbReference>
<dbReference type="Proteomes" id="UP000019478">
    <property type="component" value="Unassembled WGS sequence"/>
</dbReference>
<dbReference type="GeneID" id="19167259"/>
<gene>
    <name evidence="1" type="ORF">A1O3_03130</name>
</gene>
<sequence length="229" mass="26534">MPVERQHSSQIRIFRRGGPQTVTYDLSKPAHVTITVPVSSTWTSGLHWHETHTEYLQILQGRAFVRVGDRSGHYGAEDRVIEVPKYTVHEWHRIDENEDEDDGAEEDLIVREWTAPEDGQKEAFFRMLNSFLTEDHPSSLYEMSTLAPTWLRRVLEGWIVTLQLLSIFRAWDNWPVLVGNNGGWVSWSVTHAVLYVCYWIGRVLGLRGVYIEYVGRELAVRVGVKQKEM</sequence>
<evidence type="ECO:0000313" key="1">
    <source>
        <dbReference type="EMBL" id="EXJ90062.1"/>
    </source>
</evidence>
<dbReference type="Gene3D" id="2.60.120.10">
    <property type="entry name" value="Jelly Rolls"/>
    <property type="match status" value="1"/>
</dbReference>
<name>W9YB25_9EURO</name>
<comment type="caution">
    <text evidence="1">The sequence shown here is derived from an EMBL/GenBank/DDBJ whole genome shotgun (WGS) entry which is preliminary data.</text>
</comment>
<evidence type="ECO:0000313" key="2">
    <source>
        <dbReference type="Proteomes" id="UP000019478"/>
    </source>
</evidence>
<dbReference type="InterPro" id="IPR011051">
    <property type="entry name" value="RmlC_Cupin_sf"/>
</dbReference>
<dbReference type="SUPFAM" id="SSF51182">
    <property type="entry name" value="RmlC-like cupins"/>
    <property type="match status" value="1"/>
</dbReference>
<keyword evidence="2" id="KW-1185">Reference proteome</keyword>
<dbReference type="InterPro" id="IPR014710">
    <property type="entry name" value="RmlC-like_jellyroll"/>
</dbReference>
<dbReference type="AlphaFoldDB" id="W9YB25"/>
<accession>W9YB25</accession>
<organism evidence="1 2">
    <name type="scientific">Capronia epimyces CBS 606.96</name>
    <dbReference type="NCBI Taxonomy" id="1182542"/>
    <lineage>
        <taxon>Eukaryota</taxon>
        <taxon>Fungi</taxon>
        <taxon>Dikarya</taxon>
        <taxon>Ascomycota</taxon>
        <taxon>Pezizomycotina</taxon>
        <taxon>Eurotiomycetes</taxon>
        <taxon>Chaetothyriomycetidae</taxon>
        <taxon>Chaetothyriales</taxon>
        <taxon>Herpotrichiellaceae</taxon>
        <taxon>Capronia</taxon>
    </lineage>
</organism>
<dbReference type="OrthoDB" id="504210at2759"/>
<dbReference type="CDD" id="cd02208">
    <property type="entry name" value="cupin_RmlC-like"/>
    <property type="match status" value="1"/>
</dbReference>
<dbReference type="EMBL" id="AMGY01000002">
    <property type="protein sequence ID" value="EXJ90062.1"/>
    <property type="molecule type" value="Genomic_DNA"/>
</dbReference>